<feature type="region of interest" description="Disordered" evidence="1">
    <location>
        <begin position="1"/>
        <end position="41"/>
    </location>
</feature>
<dbReference type="EMBL" id="KV784360">
    <property type="protein sequence ID" value="OEU14476.1"/>
    <property type="molecule type" value="Genomic_DNA"/>
</dbReference>
<dbReference type="AlphaFoldDB" id="A0A1E7F8J8"/>
<feature type="domain" description="Helicase-associated" evidence="2">
    <location>
        <begin position="139"/>
        <end position="206"/>
    </location>
</feature>
<dbReference type="Pfam" id="PF03457">
    <property type="entry name" value="HA"/>
    <property type="match status" value="2"/>
</dbReference>
<proteinExistence type="predicted"/>
<evidence type="ECO:0000313" key="4">
    <source>
        <dbReference type="Proteomes" id="UP000095751"/>
    </source>
</evidence>
<dbReference type="PANTHER" id="PTHR33418">
    <property type="entry name" value="HELICASE-ASSOCIATED"/>
    <property type="match status" value="1"/>
</dbReference>
<gene>
    <name evidence="3" type="ORF">FRACYDRAFT_188287</name>
</gene>
<dbReference type="InterPro" id="IPR005114">
    <property type="entry name" value="Helicase_assoc"/>
</dbReference>
<protein>
    <recommendedName>
        <fullName evidence="2">Helicase-associated domain-containing protein</fullName>
    </recommendedName>
</protein>
<dbReference type="InParanoid" id="A0A1E7F8J8"/>
<evidence type="ECO:0000256" key="1">
    <source>
        <dbReference type="SAM" id="MobiDB-lite"/>
    </source>
</evidence>
<evidence type="ECO:0000259" key="2">
    <source>
        <dbReference type="Pfam" id="PF03457"/>
    </source>
</evidence>
<name>A0A1E7F8J8_9STRA</name>
<accession>A0A1E7F8J8</accession>
<organism evidence="3 4">
    <name type="scientific">Fragilariopsis cylindrus CCMP1102</name>
    <dbReference type="NCBI Taxonomy" id="635003"/>
    <lineage>
        <taxon>Eukaryota</taxon>
        <taxon>Sar</taxon>
        <taxon>Stramenopiles</taxon>
        <taxon>Ochrophyta</taxon>
        <taxon>Bacillariophyta</taxon>
        <taxon>Bacillariophyceae</taxon>
        <taxon>Bacillariophycidae</taxon>
        <taxon>Bacillariales</taxon>
        <taxon>Bacillariaceae</taxon>
        <taxon>Fragilariopsis</taxon>
    </lineage>
</organism>
<evidence type="ECO:0000313" key="3">
    <source>
        <dbReference type="EMBL" id="OEU14476.1"/>
    </source>
</evidence>
<dbReference type="Gene3D" id="6.10.140.530">
    <property type="match status" value="2"/>
</dbReference>
<feature type="compositionally biased region" description="Basic and acidic residues" evidence="1">
    <location>
        <begin position="1"/>
        <end position="12"/>
    </location>
</feature>
<keyword evidence="4" id="KW-1185">Reference proteome</keyword>
<dbReference type="Proteomes" id="UP000095751">
    <property type="component" value="Unassembled WGS sequence"/>
</dbReference>
<sequence>MNNSFNREHDKGVSAISSNSRDDLNLDSNSNRPSPGPIKNQDFWNEWIRQLTEYALHHDGSTNVPKSGSKSLGGWVHKQRCQYKLYIANKKSQLNLERIKSLEDLGFQWQPRYEPQLPKCRKRPRKSNMPSPGPTKNQAIWNEWIHQITDYALHHDGSTNVPQMYASNKALGIWVHKQRYQHTLYKLNKKSQLNLERIQSLNEIGFQWHPRNEQLLKLRKEKEYKSSSRKLHEDEVKEDRVWGNMMKTKKKEEKEEQKYQKAMLSLLSQQHEKKKQIQEHPNTTMMKQKEQVLLSKSAATTSTSIAMYSNNEEELEEPFDDDHDDDQEIFIKCIADDVISNEVSQHSHM</sequence>
<feature type="domain" description="Helicase-associated" evidence="2">
    <location>
        <begin position="42"/>
        <end position="107"/>
    </location>
</feature>
<reference evidence="3 4" key="1">
    <citation type="submission" date="2016-09" db="EMBL/GenBank/DDBJ databases">
        <title>Extensive genetic diversity and differential bi-allelic expression allows diatom success in the polar Southern Ocean.</title>
        <authorList>
            <consortium name="DOE Joint Genome Institute"/>
            <person name="Mock T."/>
            <person name="Otillar R.P."/>
            <person name="Strauss J."/>
            <person name="Dupont C."/>
            <person name="Frickenhaus S."/>
            <person name="Maumus F."/>
            <person name="Mcmullan M."/>
            <person name="Sanges R."/>
            <person name="Schmutz J."/>
            <person name="Toseland A."/>
            <person name="Valas R."/>
            <person name="Veluchamy A."/>
            <person name="Ward B.J."/>
            <person name="Allen A."/>
            <person name="Barry K."/>
            <person name="Falciatore A."/>
            <person name="Ferrante M."/>
            <person name="Fortunato A.E."/>
            <person name="Gloeckner G."/>
            <person name="Gruber A."/>
            <person name="Hipkin R."/>
            <person name="Janech M."/>
            <person name="Kroth P."/>
            <person name="Leese F."/>
            <person name="Lindquist E."/>
            <person name="Lyon B.R."/>
            <person name="Martin J."/>
            <person name="Mayer C."/>
            <person name="Parker M."/>
            <person name="Quesneville H."/>
            <person name="Raymond J."/>
            <person name="Uhlig C."/>
            <person name="Valentin K.U."/>
            <person name="Worden A.Z."/>
            <person name="Armbrust E.V."/>
            <person name="Bowler C."/>
            <person name="Green B."/>
            <person name="Moulton V."/>
            <person name="Van Oosterhout C."/>
            <person name="Grigoriev I."/>
        </authorList>
    </citation>
    <scope>NUCLEOTIDE SEQUENCE [LARGE SCALE GENOMIC DNA]</scope>
    <source>
        <strain evidence="3 4">CCMP1102</strain>
    </source>
</reference>
<dbReference type="KEGG" id="fcy:FRACYDRAFT_188287"/>
<dbReference type="PANTHER" id="PTHR33418:SF1">
    <property type="entry name" value="HELICASE-ASSOCIATED DOMAIN-CONTAINING PROTEIN"/>
    <property type="match status" value="1"/>
</dbReference>